<dbReference type="RefSeq" id="WP_200615796.1">
    <property type="nucleotide sequence ID" value="NZ_CP071518.1"/>
</dbReference>
<dbReference type="SUPFAM" id="SSF49785">
    <property type="entry name" value="Galactose-binding domain-like"/>
    <property type="match status" value="1"/>
</dbReference>
<accession>A0A974XZY9</accession>
<feature type="chain" id="PRO_5036823559" evidence="3">
    <location>
        <begin position="24"/>
        <end position="614"/>
    </location>
</feature>
<dbReference type="Proteomes" id="UP000639274">
    <property type="component" value="Chromosome"/>
</dbReference>
<dbReference type="InterPro" id="IPR013783">
    <property type="entry name" value="Ig-like_fold"/>
</dbReference>
<dbReference type="Gene3D" id="2.60.40.10">
    <property type="entry name" value="Immunoglobulins"/>
    <property type="match status" value="1"/>
</dbReference>
<dbReference type="InterPro" id="IPR000601">
    <property type="entry name" value="PKD_dom"/>
</dbReference>
<dbReference type="InterPro" id="IPR002884">
    <property type="entry name" value="P_dom"/>
</dbReference>
<dbReference type="GO" id="GO:0006508">
    <property type="term" value="P:proteolysis"/>
    <property type="evidence" value="ECO:0007669"/>
    <property type="project" value="UniProtKB-KW"/>
</dbReference>
<dbReference type="InterPro" id="IPR022409">
    <property type="entry name" value="PKD/Chitinase_dom"/>
</dbReference>
<name>A0A974XZY9_9GAMM</name>
<evidence type="ECO:0000256" key="3">
    <source>
        <dbReference type="SAM" id="SignalP"/>
    </source>
</evidence>
<gene>
    <name evidence="6" type="ORF">I8J32_014540</name>
</gene>
<dbReference type="Pfam" id="PF18911">
    <property type="entry name" value="PKD_4"/>
    <property type="match status" value="1"/>
</dbReference>
<dbReference type="PROSITE" id="PS50093">
    <property type="entry name" value="PKD"/>
    <property type="match status" value="1"/>
</dbReference>
<dbReference type="PROSITE" id="PS51829">
    <property type="entry name" value="P_HOMO_B"/>
    <property type="match status" value="1"/>
</dbReference>
<evidence type="ECO:0000313" key="7">
    <source>
        <dbReference type="Proteomes" id="UP000639274"/>
    </source>
</evidence>
<keyword evidence="7" id="KW-1185">Reference proteome</keyword>
<evidence type="ECO:0000256" key="1">
    <source>
        <dbReference type="ARBA" id="ARBA00022670"/>
    </source>
</evidence>
<dbReference type="FunFam" id="2.60.120.260:FF:000149">
    <property type="entry name" value="Leupeptin-inactivating enzyme 1"/>
    <property type="match status" value="1"/>
</dbReference>
<dbReference type="InterPro" id="IPR035986">
    <property type="entry name" value="PKD_dom_sf"/>
</dbReference>
<dbReference type="SUPFAM" id="SSF55486">
    <property type="entry name" value="Metalloproteases ('zincins'), catalytic domain"/>
    <property type="match status" value="1"/>
</dbReference>
<dbReference type="Pfam" id="PF13688">
    <property type="entry name" value="Reprolysin_5"/>
    <property type="match status" value="1"/>
</dbReference>
<dbReference type="Gene3D" id="3.40.390.10">
    <property type="entry name" value="Collagenase (Catalytic Domain)"/>
    <property type="match status" value="1"/>
</dbReference>
<evidence type="ECO:0000256" key="2">
    <source>
        <dbReference type="ARBA" id="ARBA00022801"/>
    </source>
</evidence>
<dbReference type="KEGG" id="lsf:I8J32_014540"/>
<evidence type="ECO:0000259" key="4">
    <source>
        <dbReference type="PROSITE" id="PS50093"/>
    </source>
</evidence>
<dbReference type="CDD" id="cd00146">
    <property type="entry name" value="PKD"/>
    <property type="match status" value="1"/>
</dbReference>
<reference evidence="6 7" key="1">
    <citation type="submission" date="2021-03" db="EMBL/GenBank/DDBJ databases">
        <title>Lysobacter sp. nov. isolated from soil of gangwondo yeongwol, south Korea.</title>
        <authorList>
            <person name="Kim K.R."/>
            <person name="Kim K.H."/>
            <person name="Jeon C.O."/>
        </authorList>
    </citation>
    <scope>NUCLEOTIDE SEQUENCE [LARGE SCALE GENOMIC DNA]</scope>
    <source>
        <strain evidence="6 7">R19</strain>
    </source>
</reference>
<organism evidence="6 7">
    <name type="scientific">Agrilutibacter solisilvae</name>
    <dbReference type="NCBI Taxonomy" id="2763317"/>
    <lineage>
        <taxon>Bacteria</taxon>
        <taxon>Pseudomonadati</taxon>
        <taxon>Pseudomonadota</taxon>
        <taxon>Gammaproteobacteria</taxon>
        <taxon>Lysobacterales</taxon>
        <taxon>Lysobacteraceae</taxon>
        <taxon>Agrilutibacter</taxon>
    </lineage>
</organism>
<dbReference type="SMART" id="SM00089">
    <property type="entry name" value="PKD"/>
    <property type="match status" value="1"/>
</dbReference>
<protein>
    <submittedName>
        <fullName evidence="6">Proprotein convertase P-domain-containing protein</fullName>
    </submittedName>
</protein>
<sequence>MKKQAIRFAVGIAALAMSGSVLAGRPLFVATPAQPQAAANRAARMIADRPETATMRVARADVSAVNAATRELDLDLGRVNVTAVLDKAQVNASGSQVWTGHLKDAKPRPAINKEVRRDELNSVILVRRGNGITGSVRVKGTLYRIQPLPGGEHAVIEVDESAMPADHPDSYRAMFDQAMRQHKLRRPAVVADTAPGATQTLRVMVVASQQAVAAYTGDMRALMELAVAETNAGYANSNIGITMELAGYYASSYSESGSFDTDLSRFSGTNDGYLDSYHATRDSIGADVNALIINNTQYCGLGYLNSGASSAFVAVAWNCATGYYSFAHEIGHNMGAHHDPVNGSNSIYTYGHGYQYGNSWRTIMAYACTGGCPRLNYWSSPEITYNGVAMGNANQSDNRRVLIERKATVAAFRATPAVNAAPVANFSSTASNLAVTFTDSSTDSDGTIVSRSWNFGDSTTSTATSPLKTFAAAGTYSVTLTVTDDDGATHSVTKSVVVSQVKTTYTNPADFTINDNATVDSPIVVAGRAGNAPSNTAVAVNILHTYKGDLKVQLIAPDGTAYLLHNRSGGSADNIIQTYTVNLSSEALNGTWKLRANDNATGDTGKIDSWSISF</sequence>
<feature type="domain" description="P/Homo B" evidence="5">
    <location>
        <begin position="496"/>
        <end position="614"/>
    </location>
</feature>
<dbReference type="AlphaFoldDB" id="A0A974XZY9"/>
<dbReference type="Gene3D" id="2.60.120.260">
    <property type="entry name" value="Galactose-binding domain-like"/>
    <property type="match status" value="1"/>
</dbReference>
<dbReference type="GO" id="GO:0004252">
    <property type="term" value="F:serine-type endopeptidase activity"/>
    <property type="evidence" value="ECO:0007669"/>
    <property type="project" value="InterPro"/>
</dbReference>
<evidence type="ECO:0000313" key="6">
    <source>
        <dbReference type="EMBL" id="QSX77925.1"/>
    </source>
</evidence>
<evidence type="ECO:0000259" key="5">
    <source>
        <dbReference type="PROSITE" id="PS51829"/>
    </source>
</evidence>
<dbReference type="InterPro" id="IPR008979">
    <property type="entry name" value="Galactose-bd-like_sf"/>
</dbReference>
<keyword evidence="1" id="KW-0645">Protease</keyword>
<dbReference type="EMBL" id="CP071518">
    <property type="protein sequence ID" value="QSX77925.1"/>
    <property type="molecule type" value="Genomic_DNA"/>
</dbReference>
<dbReference type="GO" id="GO:0008237">
    <property type="term" value="F:metallopeptidase activity"/>
    <property type="evidence" value="ECO:0007669"/>
    <property type="project" value="InterPro"/>
</dbReference>
<proteinExistence type="predicted"/>
<dbReference type="Pfam" id="PF01483">
    <property type="entry name" value="P_proprotein"/>
    <property type="match status" value="1"/>
</dbReference>
<keyword evidence="2" id="KW-0378">Hydrolase</keyword>
<dbReference type="InterPro" id="IPR024079">
    <property type="entry name" value="MetalloPept_cat_dom_sf"/>
</dbReference>
<feature type="domain" description="PKD" evidence="4">
    <location>
        <begin position="418"/>
        <end position="498"/>
    </location>
</feature>
<feature type="signal peptide" evidence="3">
    <location>
        <begin position="1"/>
        <end position="23"/>
    </location>
</feature>
<dbReference type="SUPFAM" id="SSF49299">
    <property type="entry name" value="PKD domain"/>
    <property type="match status" value="1"/>
</dbReference>
<keyword evidence="3" id="KW-0732">Signal</keyword>